<dbReference type="PaxDb" id="4081-Solyc05g040020.1.1"/>
<evidence type="ECO:0000313" key="1">
    <source>
        <dbReference type="EnsemblPlants" id="Solyc05g040020.2.1.1"/>
    </source>
</evidence>
<organism evidence="1">
    <name type="scientific">Solanum lycopersicum</name>
    <name type="common">Tomato</name>
    <name type="synonym">Lycopersicon esculentum</name>
    <dbReference type="NCBI Taxonomy" id="4081"/>
    <lineage>
        <taxon>Eukaryota</taxon>
        <taxon>Viridiplantae</taxon>
        <taxon>Streptophyta</taxon>
        <taxon>Embryophyta</taxon>
        <taxon>Tracheophyta</taxon>
        <taxon>Spermatophyta</taxon>
        <taxon>Magnoliopsida</taxon>
        <taxon>eudicotyledons</taxon>
        <taxon>Gunneridae</taxon>
        <taxon>Pentapetalae</taxon>
        <taxon>asterids</taxon>
        <taxon>lamiids</taxon>
        <taxon>Solanales</taxon>
        <taxon>Solanaceae</taxon>
        <taxon>Solanoideae</taxon>
        <taxon>Solaneae</taxon>
        <taxon>Solanum</taxon>
        <taxon>Solanum subgen. Lycopersicon</taxon>
    </lineage>
</organism>
<proteinExistence type="predicted"/>
<keyword evidence="2" id="KW-1185">Reference proteome</keyword>
<protein>
    <submittedName>
        <fullName evidence="1">Uncharacterized protein</fullName>
    </submittedName>
</protein>
<sequence length="124" mass="13651">MISRAVTALATVDGTIAGEDDKGAEGSIFRCSRDLVVATCGWYLLLLCEPEEDGRTGALELLHTAFLGRSCALNEKLLKETEDLLRFLLDWVKEMGRVENWAGSCIKKVGLLEMGLGIWDLSLF</sequence>
<evidence type="ECO:0000313" key="2">
    <source>
        <dbReference type="Proteomes" id="UP000004994"/>
    </source>
</evidence>
<dbReference type="Gramene" id="Solyc05g040020.2.1">
    <property type="protein sequence ID" value="Solyc05g040020.2.1.1"/>
    <property type="gene ID" value="Solyc05g040020.2"/>
</dbReference>
<dbReference type="EnsemblPlants" id="Solyc05g040020.2.1">
    <property type="protein sequence ID" value="Solyc05g040020.2.1.1"/>
    <property type="gene ID" value="Solyc05g040020.2"/>
</dbReference>
<dbReference type="InParanoid" id="A0A3Q7GK04"/>
<name>A0A3Q7GK04_SOLLC</name>
<dbReference type="AlphaFoldDB" id="A0A3Q7GK04"/>
<reference evidence="1" key="2">
    <citation type="submission" date="2019-01" db="UniProtKB">
        <authorList>
            <consortium name="EnsemblPlants"/>
        </authorList>
    </citation>
    <scope>IDENTIFICATION</scope>
    <source>
        <strain evidence="1">cv. Heinz 1706</strain>
    </source>
</reference>
<reference evidence="1" key="1">
    <citation type="journal article" date="2012" name="Nature">
        <title>The tomato genome sequence provides insights into fleshy fruit evolution.</title>
        <authorList>
            <consortium name="Tomato Genome Consortium"/>
        </authorList>
    </citation>
    <scope>NUCLEOTIDE SEQUENCE [LARGE SCALE GENOMIC DNA]</scope>
    <source>
        <strain evidence="1">cv. Heinz 1706</strain>
    </source>
</reference>
<dbReference type="Proteomes" id="UP000004994">
    <property type="component" value="Chromosome 5"/>
</dbReference>
<accession>A0A3Q7GK04</accession>